<dbReference type="PANTHER" id="PTHR11712">
    <property type="entry name" value="POLYKETIDE SYNTHASE-RELATED"/>
    <property type="match status" value="1"/>
</dbReference>
<dbReference type="InterPro" id="IPR016039">
    <property type="entry name" value="Thiolase-like"/>
</dbReference>
<feature type="domain" description="Beta-ketoacyl synthase-like N-terminal" evidence="2">
    <location>
        <begin position="15"/>
        <end position="265"/>
    </location>
</feature>
<comment type="caution">
    <text evidence="3">The sequence shown here is derived from an EMBL/GenBank/DDBJ whole genome shotgun (WGS) entry which is preliminary data.</text>
</comment>
<protein>
    <submittedName>
        <fullName evidence="3">Beta-ketoacyl-ACP synthase II</fullName>
    </submittedName>
</protein>
<dbReference type="Proteomes" id="UP000600449">
    <property type="component" value="Unassembled WGS sequence"/>
</dbReference>
<dbReference type="GO" id="GO:0006633">
    <property type="term" value="P:fatty acid biosynthetic process"/>
    <property type="evidence" value="ECO:0007669"/>
    <property type="project" value="TreeGrafter"/>
</dbReference>
<name>A0A917QJK8_9HYPH</name>
<proteinExistence type="predicted"/>
<dbReference type="Gene3D" id="3.40.47.10">
    <property type="match status" value="1"/>
</dbReference>
<evidence type="ECO:0000259" key="2">
    <source>
        <dbReference type="Pfam" id="PF00109"/>
    </source>
</evidence>
<dbReference type="NCBIfam" id="NF005084">
    <property type="entry name" value="PRK06519.1"/>
    <property type="match status" value="1"/>
</dbReference>
<accession>A0A917QJK8</accession>
<evidence type="ECO:0000256" key="1">
    <source>
        <dbReference type="ARBA" id="ARBA00022679"/>
    </source>
</evidence>
<dbReference type="SUPFAM" id="SSF53901">
    <property type="entry name" value="Thiolase-like"/>
    <property type="match status" value="2"/>
</dbReference>
<keyword evidence="4" id="KW-1185">Reference proteome</keyword>
<dbReference type="InterPro" id="IPR014030">
    <property type="entry name" value="Ketoacyl_synth_N"/>
</dbReference>
<keyword evidence="1" id="KW-0808">Transferase</keyword>
<reference evidence="3 4" key="1">
    <citation type="journal article" date="2014" name="Int. J. Syst. Evol. Microbiol.">
        <title>Complete genome sequence of Corynebacterium casei LMG S-19264T (=DSM 44701T), isolated from a smear-ripened cheese.</title>
        <authorList>
            <consortium name="US DOE Joint Genome Institute (JGI-PGF)"/>
            <person name="Walter F."/>
            <person name="Albersmeier A."/>
            <person name="Kalinowski J."/>
            <person name="Ruckert C."/>
        </authorList>
    </citation>
    <scope>NUCLEOTIDE SEQUENCE [LARGE SCALE GENOMIC DNA]</scope>
    <source>
        <strain evidence="3 4">CGMCC 1.9161</strain>
    </source>
</reference>
<dbReference type="Pfam" id="PF00109">
    <property type="entry name" value="ketoacyl-synt"/>
    <property type="match status" value="1"/>
</dbReference>
<dbReference type="GO" id="GO:0004315">
    <property type="term" value="F:3-oxoacyl-[acyl-carrier-protein] synthase activity"/>
    <property type="evidence" value="ECO:0007669"/>
    <property type="project" value="TreeGrafter"/>
</dbReference>
<evidence type="ECO:0000313" key="4">
    <source>
        <dbReference type="Proteomes" id="UP000600449"/>
    </source>
</evidence>
<dbReference type="PANTHER" id="PTHR11712:SF336">
    <property type="entry name" value="3-OXOACYL-[ACYL-CARRIER-PROTEIN] SYNTHASE, MITOCHONDRIAL"/>
    <property type="match status" value="1"/>
</dbReference>
<gene>
    <name evidence="3" type="primary">fabF</name>
    <name evidence="3" type="ORF">GCM10011322_44890</name>
</gene>
<dbReference type="InterPro" id="IPR000794">
    <property type="entry name" value="Beta-ketoacyl_synthase"/>
</dbReference>
<evidence type="ECO:0000313" key="3">
    <source>
        <dbReference type="EMBL" id="GGK53037.1"/>
    </source>
</evidence>
<organism evidence="3 4">
    <name type="scientific">Salinarimonas ramus</name>
    <dbReference type="NCBI Taxonomy" id="690164"/>
    <lineage>
        <taxon>Bacteria</taxon>
        <taxon>Pseudomonadati</taxon>
        <taxon>Pseudomonadota</taxon>
        <taxon>Alphaproteobacteria</taxon>
        <taxon>Hyphomicrobiales</taxon>
        <taxon>Salinarimonadaceae</taxon>
        <taxon>Salinarimonas</taxon>
    </lineage>
</organism>
<dbReference type="AlphaFoldDB" id="A0A917QJK8"/>
<dbReference type="EMBL" id="BMMF01000017">
    <property type="protein sequence ID" value="GGK53037.1"/>
    <property type="molecule type" value="Genomic_DNA"/>
</dbReference>
<sequence>MSSAGMSSAGTMSERDVVVTGIGLVSCLGEGIEAHLAAIRSGADRLFEAGPWETQRFVPYPVRPAPALDLTTQIPKKSDQRQMEPWQRLGVYAAGAALDSAGLKDDAELKARTHVIVAAGGGERDFDVDGQVLTAMRTHEAPEVLLNERLMSDVRPTLFLAQLSNLLAGNIAIVHGVTGASRTFMGEEQAGVDAIRIAHARIASGQNDLFLVGGSFNAERADSILSYALGKRAYAGAPAPVAERASPGFVLGSGGAFLVLEARSHAEARGARVFATLAAVGATRTGRGEGAIAEALDRLFAETETSADARIVSGALGLPNRDGEERAVLAARAPGATPVVTQDLVGHLMEAHAPAGVALAAGLVAAGEAREAAVTSIGHQRGAGLVRLLAG</sequence>